<protein>
    <submittedName>
        <fullName evidence="3">Serine hydrolase</fullName>
    </submittedName>
</protein>
<dbReference type="Proteomes" id="UP000318833">
    <property type="component" value="Unassembled WGS sequence"/>
</dbReference>
<dbReference type="Pfam" id="PF00144">
    <property type="entry name" value="Beta-lactamase"/>
    <property type="match status" value="1"/>
</dbReference>
<dbReference type="AlphaFoldDB" id="A0A554VC35"/>
<dbReference type="InterPro" id="IPR012338">
    <property type="entry name" value="Beta-lactam/transpept-like"/>
</dbReference>
<reference evidence="3 4" key="1">
    <citation type="submission" date="2019-07" db="EMBL/GenBank/DDBJ databases">
        <title>The draft genome sequence of Aquimarina algiphila M91.</title>
        <authorList>
            <person name="Meng X."/>
        </authorList>
    </citation>
    <scope>NUCLEOTIDE SEQUENCE [LARGE SCALE GENOMIC DNA]</scope>
    <source>
        <strain evidence="3 4">M91</strain>
    </source>
</reference>
<feature type="domain" description="Beta-lactamase-related" evidence="2">
    <location>
        <begin position="97"/>
        <end position="381"/>
    </location>
</feature>
<feature type="chain" id="PRO_5022065292" evidence="1">
    <location>
        <begin position="24"/>
        <end position="397"/>
    </location>
</feature>
<dbReference type="PANTHER" id="PTHR43283:SF7">
    <property type="entry name" value="BETA-LACTAMASE-RELATED DOMAIN-CONTAINING PROTEIN"/>
    <property type="match status" value="1"/>
</dbReference>
<dbReference type="OrthoDB" id="1185352at2"/>
<accession>A0A554VC35</accession>
<evidence type="ECO:0000313" key="3">
    <source>
        <dbReference type="EMBL" id="TSE04187.1"/>
    </source>
</evidence>
<dbReference type="InterPro" id="IPR050789">
    <property type="entry name" value="Diverse_Enzym_Activities"/>
</dbReference>
<dbReference type="InterPro" id="IPR001466">
    <property type="entry name" value="Beta-lactam-related"/>
</dbReference>
<dbReference type="SUPFAM" id="SSF56601">
    <property type="entry name" value="beta-lactamase/transpeptidase-like"/>
    <property type="match status" value="1"/>
</dbReference>
<keyword evidence="1" id="KW-0732">Signal</keyword>
<evidence type="ECO:0000313" key="4">
    <source>
        <dbReference type="Proteomes" id="UP000318833"/>
    </source>
</evidence>
<gene>
    <name evidence="3" type="ORF">FOF46_27155</name>
</gene>
<dbReference type="Gene3D" id="3.40.710.10">
    <property type="entry name" value="DD-peptidase/beta-lactamase superfamily"/>
    <property type="match status" value="1"/>
</dbReference>
<organism evidence="3 4">
    <name type="scientific">Aquimarina algiphila</name>
    <dbReference type="NCBI Taxonomy" id="2047982"/>
    <lineage>
        <taxon>Bacteria</taxon>
        <taxon>Pseudomonadati</taxon>
        <taxon>Bacteroidota</taxon>
        <taxon>Flavobacteriia</taxon>
        <taxon>Flavobacteriales</taxon>
        <taxon>Flavobacteriaceae</taxon>
        <taxon>Aquimarina</taxon>
    </lineage>
</organism>
<dbReference type="RefSeq" id="WP_143918657.1">
    <property type="nucleotide sequence ID" value="NZ_CANMIK010000058.1"/>
</dbReference>
<dbReference type="EMBL" id="VLNR01000086">
    <property type="protein sequence ID" value="TSE04187.1"/>
    <property type="molecule type" value="Genomic_DNA"/>
</dbReference>
<evidence type="ECO:0000256" key="1">
    <source>
        <dbReference type="SAM" id="SignalP"/>
    </source>
</evidence>
<proteinExistence type="predicted"/>
<feature type="signal peptide" evidence="1">
    <location>
        <begin position="1"/>
        <end position="23"/>
    </location>
</feature>
<dbReference type="PANTHER" id="PTHR43283">
    <property type="entry name" value="BETA-LACTAMASE-RELATED"/>
    <property type="match status" value="1"/>
</dbReference>
<keyword evidence="4" id="KW-1185">Reference proteome</keyword>
<keyword evidence="3" id="KW-0378">Hydrolase</keyword>
<comment type="caution">
    <text evidence="3">The sequence shown here is derived from an EMBL/GenBank/DDBJ whole genome shotgun (WGS) entry which is preliminary data.</text>
</comment>
<sequence length="397" mass="44269">MINKARLLLLIFLILANSSFSQRSDNNPPEATVAEAKLSFKDIPYLKKAFITTTPTHRKDGIPVGKLGVNGGNKEVILKLAQEIADNKYGNFDSFLIAHKKKLIFESYYLRGRINLPHPQASATKAYTGLALGRAIQLGYLTIADLDKPLISFLKDLDPTKFVEGVEKITLHQALTMRSGIDISKDKRKELEENSDLIKGQKHVQVFLEHTAPITSDSQIFKYKDDPRLVMQVIDAVVPGSAKDFIKNELLNKMNITNYHWLTDVSGLPRSGSGSSMTSREMVKWGILATNKGKWNGEQLVPEAFITKATSRILYTGDDNVYGGGKDVSKQGYGYYWWSANLKYNDKSYFAISAQGGGGQYIILINELDLMIVVTAHYNDNSTLQIIAEKVLPAFIK</sequence>
<evidence type="ECO:0000259" key="2">
    <source>
        <dbReference type="Pfam" id="PF00144"/>
    </source>
</evidence>
<name>A0A554VC35_9FLAO</name>
<dbReference type="GO" id="GO:0016787">
    <property type="term" value="F:hydrolase activity"/>
    <property type="evidence" value="ECO:0007669"/>
    <property type="project" value="UniProtKB-KW"/>
</dbReference>